<evidence type="ECO:0000313" key="3">
    <source>
        <dbReference type="Proteomes" id="UP001159428"/>
    </source>
</evidence>
<reference evidence="2 3" key="1">
    <citation type="submission" date="2022-05" db="EMBL/GenBank/DDBJ databases">
        <authorList>
            <consortium name="Genoscope - CEA"/>
            <person name="William W."/>
        </authorList>
    </citation>
    <scope>NUCLEOTIDE SEQUENCE [LARGE SCALE GENOMIC DNA]</scope>
</reference>
<feature type="compositionally biased region" description="Polar residues" evidence="1">
    <location>
        <begin position="137"/>
        <end position="168"/>
    </location>
</feature>
<comment type="caution">
    <text evidence="2">The sequence shown here is derived from an EMBL/GenBank/DDBJ whole genome shotgun (WGS) entry which is preliminary data.</text>
</comment>
<proteinExistence type="predicted"/>
<evidence type="ECO:0000256" key="1">
    <source>
        <dbReference type="SAM" id="MobiDB-lite"/>
    </source>
</evidence>
<evidence type="ECO:0000313" key="2">
    <source>
        <dbReference type="EMBL" id="CAH3119337.1"/>
    </source>
</evidence>
<gene>
    <name evidence="2" type="ORF">PMEA_00008248</name>
</gene>
<dbReference type="EMBL" id="CALNXJ010000017">
    <property type="protein sequence ID" value="CAH3119337.1"/>
    <property type="molecule type" value="Genomic_DNA"/>
</dbReference>
<organism evidence="2 3">
    <name type="scientific">Pocillopora meandrina</name>
    <dbReference type="NCBI Taxonomy" id="46732"/>
    <lineage>
        <taxon>Eukaryota</taxon>
        <taxon>Metazoa</taxon>
        <taxon>Cnidaria</taxon>
        <taxon>Anthozoa</taxon>
        <taxon>Hexacorallia</taxon>
        <taxon>Scleractinia</taxon>
        <taxon>Astrocoeniina</taxon>
        <taxon>Pocilloporidae</taxon>
        <taxon>Pocillopora</taxon>
    </lineage>
</organism>
<keyword evidence="3" id="KW-1185">Reference proteome</keyword>
<dbReference type="Proteomes" id="UP001159428">
    <property type="component" value="Unassembled WGS sequence"/>
</dbReference>
<feature type="region of interest" description="Disordered" evidence="1">
    <location>
        <begin position="133"/>
        <end position="168"/>
    </location>
</feature>
<protein>
    <submittedName>
        <fullName evidence="2">Uncharacterized protein</fullName>
    </submittedName>
</protein>
<dbReference type="AlphaFoldDB" id="A0AAU9WMM8"/>
<accession>A0AAU9WMM8</accession>
<name>A0AAU9WMM8_9CNID</name>
<sequence length="265" mass="30189">MSSVSDSIVPTLNMDFAVFVVHANESRLSINEDNAGIGYAKIYKALLRVTGEKVLIIIGGDDNYVGREEENEALMSRWARRKVSSQFEEEYLDGRKSFIFSWHKNHREIHEKALLHFFEPSKMGEKFDYHEPEMSLSADTSNATAEENNQGLNPQPEITQSTPSNVPENISVYPTDEVEYVNEFEASYKKNKEEVIVVVGPRDKIPSGLSLNYPEGSVLLDTRLRHGEVSDDARDVVHREDGWQVPEGYRDHLLEVCTRQKPTLE</sequence>